<evidence type="ECO:0000256" key="8">
    <source>
        <dbReference type="ARBA" id="ARBA00048449"/>
    </source>
</evidence>
<keyword evidence="11" id="KW-1185">Reference proteome</keyword>
<keyword evidence="3 9" id="KW-0032">Aminotransferase</keyword>
<comment type="subcellular location">
    <subcellularLocation>
        <location evidence="9">Cytoplasm</location>
    </subcellularLocation>
</comment>
<evidence type="ECO:0000313" key="10">
    <source>
        <dbReference type="EMBL" id="TYK66941.1"/>
    </source>
</evidence>
<keyword evidence="9" id="KW-0963">Cytoplasm</keyword>
<feature type="binding site" evidence="9">
    <location>
        <position position="161"/>
    </location>
    <ligand>
        <name>substrate</name>
    </ligand>
</feature>
<dbReference type="InterPro" id="IPR015421">
    <property type="entry name" value="PyrdxlP-dep_Trfase_major"/>
</dbReference>
<evidence type="ECO:0000256" key="4">
    <source>
        <dbReference type="ARBA" id="ARBA00022679"/>
    </source>
</evidence>
<evidence type="ECO:0000256" key="6">
    <source>
        <dbReference type="ARBA" id="ARBA00022756"/>
    </source>
</evidence>
<feature type="site" description="Participates in the substrate recognition with KAPA and in a stacking interaction with the adenine ring of SAM" evidence="9">
    <location>
        <position position="28"/>
    </location>
</feature>
<dbReference type="EC" id="2.6.1.62" evidence="9"/>
<comment type="function">
    <text evidence="9">Catalyzes the transfer of the alpha-amino group from S-adenosyl-L-methionine (SAM) to 7-keto-8-aminopelargonic acid (KAPA) to form 7,8-diaminopelargonic acid (DAPA). It is the only aminotransferase known to utilize SAM as an amino donor.</text>
</comment>
<dbReference type="SUPFAM" id="SSF53383">
    <property type="entry name" value="PLP-dependent transferases"/>
    <property type="match status" value="1"/>
</dbReference>
<dbReference type="Pfam" id="PF00202">
    <property type="entry name" value="Aminotran_3"/>
    <property type="match status" value="1"/>
</dbReference>
<comment type="caution">
    <text evidence="10">The sequence shown here is derived from an EMBL/GenBank/DDBJ whole genome shotgun (WGS) entry which is preliminary data.</text>
</comment>
<comment type="catalytic activity">
    <reaction evidence="8 9">
        <text>(8S)-8-amino-7-oxononanoate + S-adenosyl-L-methionine = S-adenosyl-4-methylsulfanyl-2-oxobutanoate + (7R,8S)-7,8-diammoniononanoate</text>
        <dbReference type="Rhea" id="RHEA:16861"/>
        <dbReference type="ChEBI" id="CHEBI:16490"/>
        <dbReference type="ChEBI" id="CHEBI:59789"/>
        <dbReference type="ChEBI" id="CHEBI:149468"/>
        <dbReference type="ChEBI" id="CHEBI:149469"/>
        <dbReference type="EC" id="2.6.1.62"/>
    </reaction>
</comment>
<dbReference type="CDD" id="cd00610">
    <property type="entry name" value="OAT_like"/>
    <property type="match status" value="1"/>
</dbReference>
<sequence>MSNKQTTLTNYEQNTLLQFDKENVWHPYTSMSEPLPSYLVESANGVMINLASGEQLIDGMSSWWSVLHGYNHPVLNKALQDQAAKMSHVMFGGLTHQSAITLCEKLIRLTPKGLDKVFLSDSGSVSVEVAMKMALQYQHAVAAKKQMKLTKTKLLTVKNGYHGDTFAAMSVCDPVTGMHQIFDQVLMQHYFAPAPRIKFGETWSNDEMVELAKLFADHHNEIAAFIIEPIVQGTGGMRFYHPEYLKACRELCDQYDVLMIVDEIATGFGRTGKLFACEWADISPDIMCLGKTLTGGYITLAATLCSNHIAKTISDGEAGCFMHGPTFMGNALACAVANASIDLLIENNWQSQVKKIENTLTSLLLPLANNARVEDVRVLGTIGAVECKQTVNVANIQKRFVELGVWIRPFGKLIYIIPPLIINAKQLTNLVNAIATVLDEDECFNPKFKN</sequence>
<dbReference type="EMBL" id="PJAI02000002">
    <property type="protein sequence ID" value="TYK66941.1"/>
    <property type="molecule type" value="Genomic_DNA"/>
</dbReference>
<dbReference type="InterPro" id="IPR005814">
    <property type="entry name" value="Aminotrans_3"/>
</dbReference>
<dbReference type="NCBIfam" id="NF004624">
    <property type="entry name" value="PRK05964.1"/>
    <property type="match status" value="1"/>
</dbReference>
<dbReference type="NCBIfam" id="NF005940">
    <property type="entry name" value="PRK07986.1"/>
    <property type="match status" value="1"/>
</dbReference>
<feature type="binding site" evidence="9">
    <location>
        <begin position="123"/>
        <end position="124"/>
    </location>
    <ligand>
        <name>pyridoxal 5'-phosphate</name>
        <dbReference type="ChEBI" id="CHEBI:597326"/>
    </ligand>
</feature>
<comment type="subunit">
    <text evidence="9">Homodimer.</text>
</comment>
<evidence type="ECO:0000256" key="2">
    <source>
        <dbReference type="ARBA" id="ARBA00005063"/>
    </source>
</evidence>
<proteinExistence type="inferred from homology"/>
<gene>
    <name evidence="9 10" type="primary">bioA</name>
    <name evidence="10" type="ORF">CWS31_003940</name>
</gene>
<evidence type="ECO:0000256" key="3">
    <source>
        <dbReference type="ARBA" id="ARBA00022576"/>
    </source>
</evidence>
<feature type="binding site" evidence="9">
    <location>
        <position position="291"/>
    </location>
    <ligand>
        <name>substrate</name>
    </ligand>
</feature>
<keyword evidence="5 9" id="KW-0949">S-adenosyl-L-methionine</keyword>
<feature type="binding site" evidence="9">
    <location>
        <begin position="325"/>
        <end position="326"/>
    </location>
    <ligand>
        <name>pyridoxal 5'-phosphate</name>
        <dbReference type="ChEBI" id="CHEBI:597326"/>
    </ligand>
</feature>
<feature type="binding site" evidence="9">
    <location>
        <position position="408"/>
    </location>
    <ligand>
        <name>substrate</name>
    </ligand>
</feature>
<feature type="modified residue" description="N6-(pyridoxal phosphate)lysine" evidence="9">
    <location>
        <position position="291"/>
    </location>
</feature>
<reference evidence="10 11" key="1">
    <citation type="submission" date="2019-08" db="EMBL/GenBank/DDBJ databases">
        <title>Microbe sample from Colwellia echini.</title>
        <authorList>
            <person name="Christiansen L."/>
            <person name="Pathiraja D."/>
            <person name="Schultz-Johansen M."/>
            <person name="Choi I.-G."/>
            <person name="Stougaard P."/>
        </authorList>
    </citation>
    <scope>NUCLEOTIDE SEQUENCE [LARGE SCALE GENOMIC DNA]</scope>
    <source>
        <strain evidence="10 11">A3</strain>
    </source>
</reference>
<dbReference type="Gene3D" id="3.90.1150.10">
    <property type="entry name" value="Aspartate Aminotransferase, domain 1"/>
    <property type="match status" value="1"/>
</dbReference>
<dbReference type="RefSeq" id="WP_101344400.1">
    <property type="nucleotide sequence ID" value="NZ_PJAI02000002.1"/>
</dbReference>
<evidence type="ECO:0000256" key="7">
    <source>
        <dbReference type="ARBA" id="ARBA00022898"/>
    </source>
</evidence>
<dbReference type="PIRSF" id="PIRSF000521">
    <property type="entry name" value="Transaminase_4ab_Lys_Orn"/>
    <property type="match status" value="1"/>
</dbReference>
<keyword evidence="6 9" id="KW-0093">Biotin biosynthesis</keyword>
<evidence type="ECO:0000256" key="1">
    <source>
        <dbReference type="ARBA" id="ARBA00001933"/>
    </source>
</evidence>
<dbReference type="PANTHER" id="PTHR42684:SF17">
    <property type="entry name" value="ADENOSYLMETHIONINE-8-AMINO-7-OXONONANOATE AMINOTRANSFERASE"/>
    <property type="match status" value="1"/>
</dbReference>
<keyword evidence="7 9" id="KW-0663">Pyridoxal phosphate</keyword>
<dbReference type="InterPro" id="IPR015424">
    <property type="entry name" value="PyrdxlP-dep_Trfase"/>
</dbReference>
<dbReference type="PROSITE" id="PS00600">
    <property type="entry name" value="AA_TRANSFER_CLASS_3"/>
    <property type="match status" value="1"/>
</dbReference>
<evidence type="ECO:0000313" key="11">
    <source>
        <dbReference type="Proteomes" id="UP000815846"/>
    </source>
</evidence>
<feature type="binding site" evidence="9">
    <location>
        <position position="63"/>
    </location>
    <ligand>
        <name>substrate</name>
    </ligand>
</feature>
<protein>
    <recommendedName>
        <fullName evidence="9">Adenosylmethionine-8-amino-7-oxononanoate aminotransferase</fullName>
        <ecNumber evidence="9">2.6.1.62</ecNumber>
    </recommendedName>
    <alternativeName>
        <fullName evidence="9">7,8-diamino-pelargonic acid aminotransferase</fullName>
        <shortName evidence="9">DAPA AT</shortName>
        <shortName evidence="9">DAPA aminotransferase</shortName>
    </alternativeName>
    <alternativeName>
        <fullName evidence="9">7,8-diaminononanoate synthase</fullName>
        <shortName evidence="9">DANS</shortName>
    </alternativeName>
    <alternativeName>
        <fullName evidence="9">Diaminopelargonic acid synthase</fullName>
    </alternativeName>
</protein>
<dbReference type="Gene3D" id="3.40.640.10">
    <property type="entry name" value="Type I PLP-dependent aspartate aminotransferase-like (Major domain)"/>
    <property type="match status" value="1"/>
</dbReference>
<dbReference type="HAMAP" id="MF_00834">
    <property type="entry name" value="BioA"/>
    <property type="match status" value="1"/>
</dbReference>
<evidence type="ECO:0000256" key="5">
    <source>
        <dbReference type="ARBA" id="ARBA00022691"/>
    </source>
</evidence>
<dbReference type="InterPro" id="IPR049704">
    <property type="entry name" value="Aminotrans_3_PPA_site"/>
</dbReference>
<feature type="binding site" evidence="9">
    <location>
        <position position="262"/>
    </location>
    <ligand>
        <name>pyridoxal 5'-phosphate</name>
        <dbReference type="ChEBI" id="CHEBI:597326"/>
    </ligand>
</feature>
<feature type="binding site" evidence="9">
    <location>
        <position position="324"/>
    </location>
    <ligand>
        <name>substrate</name>
    </ligand>
</feature>
<comment type="pathway">
    <text evidence="2 9">Cofactor biosynthesis; biotin biosynthesis; 7,8-diaminononanoate from 8-amino-7-oxononanoate (SAM route): step 1/1.</text>
</comment>
<dbReference type="PANTHER" id="PTHR42684">
    <property type="entry name" value="ADENOSYLMETHIONINE-8-AMINO-7-OXONONANOATE AMINOTRANSFERASE"/>
    <property type="match status" value="1"/>
</dbReference>
<dbReference type="GO" id="GO:0004015">
    <property type="term" value="F:adenosylmethionine-8-amino-7-oxononanoate transaminase activity"/>
    <property type="evidence" value="ECO:0007669"/>
    <property type="project" value="UniProtKB-EC"/>
</dbReference>
<name>A0ABY3N0Q3_9GAMM</name>
<evidence type="ECO:0000256" key="9">
    <source>
        <dbReference type="HAMAP-Rule" id="MF_00834"/>
    </source>
</evidence>
<comment type="cofactor">
    <cofactor evidence="1 9">
        <name>pyridoxal 5'-phosphate</name>
        <dbReference type="ChEBI" id="CHEBI:597326"/>
    </cofactor>
</comment>
<accession>A0ABY3N0Q3</accession>
<organism evidence="10 11">
    <name type="scientific">Colwellia echini</name>
    <dbReference type="NCBI Taxonomy" id="1982103"/>
    <lineage>
        <taxon>Bacteria</taxon>
        <taxon>Pseudomonadati</taxon>
        <taxon>Pseudomonadota</taxon>
        <taxon>Gammaproteobacteria</taxon>
        <taxon>Alteromonadales</taxon>
        <taxon>Colwelliaceae</taxon>
        <taxon>Colwellia</taxon>
    </lineage>
</organism>
<keyword evidence="4 9" id="KW-0808">Transferase</keyword>
<dbReference type="InterPro" id="IPR015422">
    <property type="entry name" value="PyrdxlP-dep_Trfase_small"/>
</dbReference>
<dbReference type="InterPro" id="IPR005815">
    <property type="entry name" value="BioA"/>
</dbReference>
<dbReference type="Proteomes" id="UP000815846">
    <property type="component" value="Unassembled WGS sequence"/>
</dbReference>
<dbReference type="NCBIfam" id="TIGR00508">
    <property type="entry name" value="bioA"/>
    <property type="match status" value="1"/>
</dbReference>
<comment type="similarity">
    <text evidence="9">Belongs to the class-III pyridoxal-phosphate-dependent aminotransferase family. BioA subfamily.</text>
</comment>